<accession>A0A0H2R945</accession>
<dbReference type="EMBL" id="KQ086250">
    <property type="protein sequence ID" value="KLO05968.1"/>
    <property type="molecule type" value="Genomic_DNA"/>
</dbReference>
<evidence type="ECO:0000313" key="2">
    <source>
        <dbReference type="Proteomes" id="UP000053477"/>
    </source>
</evidence>
<dbReference type="AlphaFoldDB" id="A0A0H2R945"/>
<reference evidence="1 2" key="1">
    <citation type="submission" date="2015-04" db="EMBL/GenBank/DDBJ databases">
        <title>Complete genome sequence of Schizopora paradoxa KUC8140, a cosmopolitan wood degrader in East Asia.</title>
        <authorList>
            <consortium name="DOE Joint Genome Institute"/>
            <person name="Min B."/>
            <person name="Park H."/>
            <person name="Jang Y."/>
            <person name="Kim J.-J."/>
            <person name="Kim K.H."/>
            <person name="Pangilinan J."/>
            <person name="Lipzen A."/>
            <person name="Riley R."/>
            <person name="Grigoriev I.V."/>
            <person name="Spatafora J.W."/>
            <person name="Choi I.-G."/>
        </authorList>
    </citation>
    <scope>NUCLEOTIDE SEQUENCE [LARGE SCALE GENOMIC DNA]</scope>
    <source>
        <strain evidence="1 2">KUC8140</strain>
    </source>
</reference>
<proteinExistence type="predicted"/>
<name>A0A0H2R945_9AGAM</name>
<sequence>MRELLTDTTDFLDSAFLVALPRYFRFHGRFSCNNVVHIQSLLVNQGQFELRHVCNCISIRMIYFNV</sequence>
<keyword evidence="2" id="KW-1185">Reference proteome</keyword>
<organism evidence="1 2">
    <name type="scientific">Schizopora paradoxa</name>
    <dbReference type="NCBI Taxonomy" id="27342"/>
    <lineage>
        <taxon>Eukaryota</taxon>
        <taxon>Fungi</taxon>
        <taxon>Dikarya</taxon>
        <taxon>Basidiomycota</taxon>
        <taxon>Agaricomycotina</taxon>
        <taxon>Agaricomycetes</taxon>
        <taxon>Hymenochaetales</taxon>
        <taxon>Schizoporaceae</taxon>
        <taxon>Schizopora</taxon>
    </lineage>
</organism>
<protein>
    <submittedName>
        <fullName evidence="1">Uncharacterized protein</fullName>
    </submittedName>
</protein>
<dbReference type="Proteomes" id="UP000053477">
    <property type="component" value="Unassembled WGS sequence"/>
</dbReference>
<gene>
    <name evidence="1" type="ORF">SCHPADRAFT_705456</name>
</gene>
<dbReference type="InParanoid" id="A0A0H2R945"/>
<evidence type="ECO:0000313" key="1">
    <source>
        <dbReference type="EMBL" id="KLO05968.1"/>
    </source>
</evidence>